<dbReference type="InterPro" id="IPR019489">
    <property type="entry name" value="Clp_ATPase_C"/>
</dbReference>
<dbReference type="FunFam" id="3.40.50.300:FF:000025">
    <property type="entry name" value="ATP-dependent Clp protease subunit"/>
    <property type="match status" value="1"/>
</dbReference>
<evidence type="ECO:0000259" key="7">
    <source>
        <dbReference type="SMART" id="SM01086"/>
    </source>
</evidence>
<evidence type="ECO:0000313" key="9">
    <source>
        <dbReference type="Proteomes" id="UP001346149"/>
    </source>
</evidence>
<dbReference type="PANTHER" id="PTHR11638">
    <property type="entry name" value="ATP-DEPENDENT CLP PROTEASE"/>
    <property type="match status" value="1"/>
</dbReference>
<evidence type="ECO:0000256" key="4">
    <source>
        <dbReference type="SAM" id="Coils"/>
    </source>
</evidence>
<feature type="region of interest" description="Disordered" evidence="5">
    <location>
        <begin position="453"/>
        <end position="480"/>
    </location>
</feature>
<evidence type="ECO:0000259" key="6">
    <source>
        <dbReference type="SMART" id="SM00382"/>
    </source>
</evidence>
<keyword evidence="3" id="KW-0143">Chaperone</keyword>
<feature type="compositionally biased region" description="Polar residues" evidence="5">
    <location>
        <begin position="308"/>
        <end position="328"/>
    </location>
</feature>
<keyword evidence="4" id="KW-0175">Coiled coil</keyword>
<dbReference type="FunFam" id="1.10.8.60:FF:000017">
    <property type="entry name" value="ATP-dependent chaperone ClpB"/>
    <property type="match status" value="1"/>
</dbReference>
<evidence type="ECO:0000256" key="5">
    <source>
        <dbReference type="SAM" id="MobiDB-lite"/>
    </source>
</evidence>
<reference evidence="8 9" key="1">
    <citation type="journal article" date="2023" name="Hortic Res">
        <title>Pangenome of water caltrop reveals structural variations and asymmetric subgenome divergence after allopolyploidization.</title>
        <authorList>
            <person name="Zhang X."/>
            <person name="Chen Y."/>
            <person name="Wang L."/>
            <person name="Yuan Y."/>
            <person name="Fang M."/>
            <person name="Shi L."/>
            <person name="Lu R."/>
            <person name="Comes H.P."/>
            <person name="Ma Y."/>
            <person name="Chen Y."/>
            <person name="Huang G."/>
            <person name="Zhou Y."/>
            <person name="Zheng Z."/>
            <person name="Qiu Y."/>
        </authorList>
    </citation>
    <scope>NUCLEOTIDE SEQUENCE [LARGE SCALE GENOMIC DNA]</scope>
    <source>
        <strain evidence="8">F231</strain>
    </source>
</reference>
<feature type="domain" description="Clp ATPase C-terminal" evidence="7">
    <location>
        <begin position="362"/>
        <end position="456"/>
    </location>
</feature>
<dbReference type="InterPro" id="IPR003959">
    <property type="entry name" value="ATPase_AAA_core"/>
</dbReference>
<feature type="domain" description="AAA+ ATPase" evidence="6">
    <location>
        <begin position="185"/>
        <end position="363"/>
    </location>
</feature>
<gene>
    <name evidence="8" type="ORF">SAY86_021792</name>
</gene>
<dbReference type="Gene3D" id="6.10.140.130">
    <property type="match status" value="1"/>
</dbReference>
<sequence>MEITTKQSALDEICRSVLKLETEKRTLENDTDEASKNRLNLLDVELSNLKGKQAQLANQWEDEKSIITRIQSIKAEIDKGRGAELKSESLNSLQGQLKAAEGELNEYMKSGKSMLKREVTGNDIAEIISTWTGIPVTKLQQSEKEKLLLLEKELHKRVIGQDTAVRAVAEAIQRSRTWLSDPLRPIASFMFMGPTGVGKTELAKALASFMLNTEEALVRIDMSEYTEKHAVSRLTGAPPGYVGYEEGGQLTETVRRRPYAVILLDEIDKAHSDVFKVFLRMLDEGRVTDSRGRTVSFTNAIIIMTSNVGSQDIPNPTTKDDGTTPNESNYDKIKQRTLDAARSIFPPEFMNRVDEYIVFQPLEPEQINRIVRLQLNRVEKRIADHNMKIQVKEEAIQHLGRLGYDPKYGARAVKRVIQQNVENELAKGILRGEFKDEDTIVIDVALSDGKSPQPKLVIRKLNPNPGGSKEGNSEAPSSTP</sequence>
<dbReference type="SUPFAM" id="SSF52540">
    <property type="entry name" value="P-loop containing nucleoside triphosphate hydrolases"/>
    <property type="match status" value="1"/>
</dbReference>
<dbReference type="InterPro" id="IPR050130">
    <property type="entry name" value="ClpA_ClpB"/>
</dbReference>
<keyword evidence="1" id="KW-0547">Nucleotide-binding</keyword>
<dbReference type="GO" id="GO:0016887">
    <property type="term" value="F:ATP hydrolysis activity"/>
    <property type="evidence" value="ECO:0007669"/>
    <property type="project" value="InterPro"/>
</dbReference>
<dbReference type="SMART" id="SM00382">
    <property type="entry name" value="AAA"/>
    <property type="match status" value="1"/>
</dbReference>
<feature type="coiled-coil region" evidence="4">
    <location>
        <begin position="83"/>
        <end position="110"/>
    </location>
</feature>
<feature type="coiled-coil region" evidence="4">
    <location>
        <begin position="10"/>
        <end position="37"/>
    </location>
</feature>
<accession>A0AAN7RFV7</accession>
<dbReference type="Gene3D" id="1.10.8.60">
    <property type="match status" value="1"/>
</dbReference>
<name>A0AAN7RFV7_TRANT</name>
<dbReference type="Gene3D" id="3.40.50.300">
    <property type="entry name" value="P-loop containing nucleotide triphosphate hydrolases"/>
    <property type="match status" value="1"/>
</dbReference>
<protein>
    <submittedName>
        <fullName evidence="8">Uncharacterized protein</fullName>
    </submittedName>
</protein>
<dbReference type="AlphaFoldDB" id="A0AAN7RFV7"/>
<dbReference type="GO" id="GO:0005737">
    <property type="term" value="C:cytoplasm"/>
    <property type="evidence" value="ECO:0007669"/>
    <property type="project" value="TreeGrafter"/>
</dbReference>
<dbReference type="GO" id="GO:0005524">
    <property type="term" value="F:ATP binding"/>
    <property type="evidence" value="ECO:0007669"/>
    <property type="project" value="UniProtKB-KW"/>
</dbReference>
<dbReference type="PROSITE" id="PS00871">
    <property type="entry name" value="CLPAB_2"/>
    <property type="match status" value="1"/>
</dbReference>
<dbReference type="InterPro" id="IPR001270">
    <property type="entry name" value="ClpA/B"/>
</dbReference>
<evidence type="ECO:0000313" key="8">
    <source>
        <dbReference type="EMBL" id="KAK4801305.1"/>
    </source>
</evidence>
<feature type="region of interest" description="Disordered" evidence="5">
    <location>
        <begin position="308"/>
        <end position="329"/>
    </location>
</feature>
<organism evidence="8 9">
    <name type="scientific">Trapa natans</name>
    <name type="common">Water chestnut</name>
    <dbReference type="NCBI Taxonomy" id="22666"/>
    <lineage>
        <taxon>Eukaryota</taxon>
        <taxon>Viridiplantae</taxon>
        <taxon>Streptophyta</taxon>
        <taxon>Embryophyta</taxon>
        <taxon>Tracheophyta</taxon>
        <taxon>Spermatophyta</taxon>
        <taxon>Magnoliopsida</taxon>
        <taxon>eudicotyledons</taxon>
        <taxon>Gunneridae</taxon>
        <taxon>Pentapetalae</taxon>
        <taxon>rosids</taxon>
        <taxon>malvids</taxon>
        <taxon>Myrtales</taxon>
        <taxon>Lythraceae</taxon>
        <taxon>Trapa</taxon>
    </lineage>
</organism>
<dbReference type="InterPro" id="IPR028299">
    <property type="entry name" value="ClpA/B_CS2"/>
</dbReference>
<dbReference type="GO" id="GO:0034605">
    <property type="term" value="P:cellular response to heat"/>
    <property type="evidence" value="ECO:0007669"/>
    <property type="project" value="TreeGrafter"/>
</dbReference>
<dbReference type="InterPro" id="IPR003593">
    <property type="entry name" value="AAA+_ATPase"/>
</dbReference>
<dbReference type="InterPro" id="IPR027417">
    <property type="entry name" value="P-loop_NTPase"/>
</dbReference>
<keyword evidence="2" id="KW-0067">ATP-binding</keyword>
<dbReference type="EMBL" id="JAXQNO010000003">
    <property type="protein sequence ID" value="KAK4801305.1"/>
    <property type="molecule type" value="Genomic_DNA"/>
</dbReference>
<dbReference type="Pfam" id="PF07724">
    <property type="entry name" value="AAA_2"/>
    <property type="match status" value="1"/>
</dbReference>
<evidence type="ECO:0000256" key="2">
    <source>
        <dbReference type="ARBA" id="ARBA00022840"/>
    </source>
</evidence>
<evidence type="ECO:0000256" key="3">
    <source>
        <dbReference type="ARBA" id="ARBA00023186"/>
    </source>
</evidence>
<comment type="caution">
    <text evidence="8">The sequence shown here is derived from an EMBL/GenBank/DDBJ whole genome shotgun (WGS) entry which is preliminary data.</text>
</comment>
<dbReference type="Proteomes" id="UP001346149">
    <property type="component" value="Unassembled WGS sequence"/>
</dbReference>
<evidence type="ECO:0000256" key="1">
    <source>
        <dbReference type="ARBA" id="ARBA00022741"/>
    </source>
</evidence>
<proteinExistence type="predicted"/>
<dbReference type="PRINTS" id="PR00300">
    <property type="entry name" value="CLPPROTEASEA"/>
</dbReference>
<dbReference type="CDD" id="cd19499">
    <property type="entry name" value="RecA-like_ClpB_Hsp104-like"/>
    <property type="match status" value="1"/>
</dbReference>
<keyword evidence="9" id="KW-1185">Reference proteome</keyword>
<dbReference type="Pfam" id="PF10431">
    <property type="entry name" value="ClpB_D2-small"/>
    <property type="match status" value="1"/>
</dbReference>
<dbReference type="PANTHER" id="PTHR11638:SF18">
    <property type="entry name" value="HEAT SHOCK PROTEIN 104"/>
    <property type="match status" value="1"/>
</dbReference>
<dbReference type="SMART" id="SM01086">
    <property type="entry name" value="ClpB_D2-small"/>
    <property type="match status" value="1"/>
</dbReference>